<name>A0A8J7IPP0_9BACT</name>
<dbReference type="GO" id="GO:0043565">
    <property type="term" value="F:sequence-specific DNA binding"/>
    <property type="evidence" value="ECO:0007669"/>
    <property type="project" value="InterPro"/>
</dbReference>
<dbReference type="GO" id="GO:0006313">
    <property type="term" value="P:DNA transposition"/>
    <property type="evidence" value="ECO:0007669"/>
    <property type="project" value="InterPro"/>
</dbReference>
<dbReference type="RefSeq" id="WP_199384485.1">
    <property type="nucleotide sequence ID" value="NZ_JAEMHM010000009.1"/>
</dbReference>
<gene>
    <name evidence="2" type="ORF">JFN93_12830</name>
</gene>
<comment type="caution">
    <text evidence="2">The sequence shown here is derived from an EMBL/GenBank/DDBJ whole genome shotgun (WGS) entry which is preliminary data.</text>
</comment>
<evidence type="ECO:0000313" key="2">
    <source>
        <dbReference type="EMBL" id="MBJ6725598.1"/>
    </source>
</evidence>
<protein>
    <submittedName>
        <fullName evidence="2">Transposase</fullName>
    </submittedName>
</protein>
<dbReference type="NCBIfam" id="NF047646">
    <property type="entry name" value="REP_Tyr_transpos"/>
    <property type="match status" value="1"/>
</dbReference>
<dbReference type="SUPFAM" id="SSF48295">
    <property type="entry name" value="TrpR-like"/>
    <property type="match status" value="1"/>
</dbReference>
<dbReference type="SUPFAM" id="SSF143422">
    <property type="entry name" value="Transposase IS200-like"/>
    <property type="match status" value="1"/>
</dbReference>
<dbReference type="PANTHER" id="PTHR34322:SF2">
    <property type="entry name" value="TRANSPOSASE IS200-LIKE DOMAIN-CONTAINING PROTEIN"/>
    <property type="match status" value="1"/>
</dbReference>
<dbReference type="Proteomes" id="UP000636888">
    <property type="component" value="Unassembled WGS sequence"/>
</dbReference>
<evidence type="ECO:0000259" key="1">
    <source>
        <dbReference type="SMART" id="SM01321"/>
    </source>
</evidence>
<dbReference type="AlphaFoldDB" id="A0A8J7IPP0"/>
<dbReference type="GO" id="GO:0004803">
    <property type="term" value="F:transposase activity"/>
    <property type="evidence" value="ECO:0007669"/>
    <property type="project" value="InterPro"/>
</dbReference>
<sequence>MARPLRIEYPDAFYHVTGRGNERHDIFRNVGDRRKFLSCLQSSNERYLAVIHAYCLMTNHYHLLLQTPLGNLSQVMHHINQAYANYFNVKRKRVGHLFQGRFQAVLVEADSYATELSRYIHLNPVRADMVALPEDYPWSSFHGYLDPADCPAWLTTSFILGYFCDRAAYRKFVHEMMEKKVASPLGNADHFGILGREKFVQEILEEHVWERKMDRDLPTVRGGDRNLSPELIHSVAAEVFSSEPGTARKAAIFISHCYSGLSLKEIGAYFELSLSGVTQSSKRFRMRVEREMILREKVELVERRLALAL</sequence>
<dbReference type="Gene3D" id="3.30.70.1290">
    <property type="entry name" value="Transposase IS200-like"/>
    <property type="match status" value="1"/>
</dbReference>
<dbReference type="InterPro" id="IPR036515">
    <property type="entry name" value="Transposase_17_sf"/>
</dbReference>
<reference evidence="2" key="1">
    <citation type="submission" date="2020-12" db="EMBL/GenBank/DDBJ databases">
        <title>Geomonas sp. Red875, isolated from river sediment.</title>
        <authorList>
            <person name="Xu Z."/>
            <person name="Zhang Z."/>
            <person name="Masuda Y."/>
            <person name="Itoh H."/>
            <person name="Senoo K."/>
        </authorList>
    </citation>
    <scope>NUCLEOTIDE SEQUENCE</scope>
    <source>
        <strain evidence="2">Red875</strain>
    </source>
</reference>
<dbReference type="Gene3D" id="1.10.1750.10">
    <property type="match status" value="1"/>
</dbReference>
<dbReference type="SMART" id="SM01321">
    <property type="entry name" value="Y1_Tnp"/>
    <property type="match status" value="1"/>
</dbReference>
<dbReference type="EMBL" id="JAEMHM010000009">
    <property type="protein sequence ID" value="MBJ6725598.1"/>
    <property type="molecule type" value="Genomic_DNA"/>
</dbReference>
<dbReference type="InterPro" id="IPR010921">
    <property type="entry name" value="Trp_repressor/repl_initiator"/>
</dbReference>
<dbReference type="InterPro" id="IPR002686">
    <property type="entry name" value="Transposase_17"/>
</dbReference>
<dbReference type="Pfam" id="PF01797">
    <property type="entry name" value="Y1_Tnp"/>
    <property type="match status" value="1"/>
</dbReference>
<accession>A0A8J7IPP0</accession>
<dbReference type="PANTHER" id="PTHR34322">
    <property type="entry name" value="TRANSPOSASE, Y1_TNP DOMAIN-CONTAINING"/>
    <property type="match status" value="1"/>
</dbReference>
<proteinExistence type="predicted"/>
<feature type="domain" description="Transposase IS200-like" evidence="1">
    <location>
        <begin position="9"/>
        <end position="123"/>
    </location>
</feature>
<keyword evidence="3" id="KW-1185">Reference proteome</keyword>
<organism evidence="2 3">
    <name type="scientific">Geomesophilobacter sediminis</name>
    <dbReference type="NCBI Taxonomy" id="2798584"/>
    <lineage>
        <taxon>Bacteria</taxon>
        <taxon>Pseudomonadati</taxon>
        <taxon>Thermodesulfobacteriota</taxon>
        <taxon>Desulfuromonadia</taxon>
        <taxon>Geobacterales</taxon>
        <taxon>Geobacteraceae</taxon>
        <taxon>Geomesophilobacter</taxon>
    </lineage>
</organism>
<evidence type="ECO:0000313" key="3">
    <source>
        <dbReference type="Proteomes" id="UP000636888"/>
    </source>
</evidence>